<evidence type="ECO:0000313" key="5">
    <source>
        <dbReference type="Proteomes" id="UP000261620"/>
    </source>
</evidence>
<reference evidence="4" key="2">
    <citation type="submission" date="2025-09" db="UniProtKB">
        <authorList>
            <consortium name="Ensembl"/>
        </authorList>
    </citation>
    <scope>IDENTIFICATION</scope>
</reference>
<dbReference type="SUPFAM" id="SSF49265">
    <property type="entry name" value="Fibronectin type III"/>
    <property type="match status" value="2"/>
</dbReference>
<dbReference type="PANTHER" id="PTHR20859">
    <property type="entry name" value="INTERFERON/INTERLEUKIN RECEPTOR"/>
    <property type="match status" value="1"/>
</dbReference>
<dbReference type="InterPro" id="IPR013783">
    <property type="entry name" value="Ig-like_fold"/>
</dbReference>
<evidence type="ECO:0000256" key="1">
    <source>
        <dbReference type="SAM" id="MobiDB-lite"/>
    </source>
</evidence>
<evidence type="ECO:0000313" key="4">
    <source>
        <dbReference type="Ensembl" id="ENSMMOP00000025278.1"/>
    </source>
</evidence>
<evidence type="ECO:0000259" key="2">
    <source>
        <dbReference type="Pfam" id="PF01108"/>
    </source>
</evidence>
<dbReference type="InterPro" id="IPR015373">
    <property type="entry name" value="Interferon/interleukin_rcp_dom"/>
</dbReference>
<name>A0A3Q3X319_MOLML</name>
<reference evidence="4" key="1">
    <citation type="submission" date="2025-08" db="UniProtKB">
        <authorList>
            <consortium name="Ensembl"/>
        </authorList>
    </citation>
    <scope>IDENTIFICATION</scope>
</reference>
<dbReference type="InterPro" id="IPR036116">
    <property type="entry name" value="FN3_sf"/>
</dbReference>
<dbReference type="Gene3D" id="2.60.40.10">
    <property type="entry name" value="Immunoglobulins"/>
    <property type="match status" value="1"/>
</dbReference>
<dbReference type="GO" id="GO:0004896">
    <property type="term" value="F:cytokine receptor activity"/>
    <property type="evidence" value="ECO:0007669"/>
    <property type="project" value="TreeGrafter"/>
</dbReference>
<dbReference type="Ensembl" id="ENSMMOT00000025700.1">
    <property type="protein sequence ID" value="ENSMMOP00000025278.1"/>
    <property type="gene ID" value="ENSMMOG00000019182.1"/>
</dbReference>
<dbReference type="Pfam" id="PF09294">
    <property type="entry name" value="Interfer-bind"/>
    <property type="match status" value="1"/>
</dbReference>
<proteinExistence type="predicted"/>
<dbReference type="InterPro" id="IPR003961">
    <property type="entry name" value="FN3_dom"/>
</dbReference>
<accession>A0A3Q3X319</accession>
<dbReference type="GO" id="GO:0005886">
    <property type="term" value="C:plasma membrane"/>
    <property type="evidence" value="ECO:0007669"/>
    <property type="project" value="TreeGrafter"/>
</dbReference>
<dbReference type="AlphaFoldDB" id="A0A3Q3X319"/>
<feature type="region of interest" description="Disordered" evidence="1">
    <location>
        <begin position="237"/>
        <end position="266"/>
    </location>
</feature>
<evidence type="ECO:0008006" key="6">
    <source>
        <dbReference type="Google" id="ProtNLM"/>
    </source>
</evidence>
<dbReference type="STRING" id="94237.ENSMMOP00000025278"/>
<dbReference type="Pfam" id="PF01108">
    <property type="entry name" value="Tissue_fac"/>
    <property type="match status" value="1"/>
</dbReference>
<dbReference type="Proteomes" id="UP000261620">
    <property type="component" value="Unplaced"/>
</dbReference>
<dbReference type="OMA" id="PCSNIAL"/>
<organism evidence="4 5">
    <name type="scientific">Mola mola</name>
    <name type="common">Ocean sunfish</name>
    <name type="synonym">Tetraodon mola</name>
    <dbReference type="NCBI Taxonomy" id="94237"/>
    <lineage>
        <taxon>Eukaryota</taxon>
        <taxon>Metazoa</taxon>
        <taxon>Chordata</taxon>
        <taxon>Craniata</taxon>
        <taxon>Vertebrata</taxon>
        <taxon>Euteleostomi</taxon>
        <taxon>Actinopterygii</taxon>
        <taxon>Neopterygii</taxon>
        <taxon>Teleostei</taxon>
        <taxon>Neoteleostei</taxon>
        <taxon>Acanthomorphata</taxon>
        <taxon>Eupercaria</taxon>
        <taxon>Tetraodontiformes</taxon>
        <taxon>Molidae</taxon>
        <taxon>Mola</taxon>
    </lineage>
</organism>
<keyword evidence="5" id="KW-1185">Reference proteome</keyword>
<dbReference type="InterPro" id="IPR050650">
    <property type="entry name" value="Type-II_Cytokine-TF_Rcpt"/>
</dbReference>
<dbReference type="PANTHER" id="PTHR20859:SF53">
    <property type="entry name" value="INTERLEUKIN-22 RECEPTOR SUBUNIT ALPHA-1"/>
    <property type="match status" value="1"/>
</dbReference>
<feature type="domain" description="Fibronectin type-III" evidence="2">
    <location>
        <begin position="5"/>
        <end position="88"/>
    </location>
</feature>
<protein>
    <recommendedName>
        <fullName evidence="6">Interferon/interleukin receptor domain-containing protein</fullName>
    </recommendedName>
</protein>
<feature type="domain" description="Interferon/interleukin receptor" evidence="3">
    <location>
        <begin position="100"/>
        <end position="196"/>
    </location>
</feature>
<evidence type="ECO:0000259" key="3">
    <source>
        <dbReference type="Pfam" id="PF09294"/>
    </source>
</evidence>
<sequence>AAACVDLPAPCNVSISSFNMEHMLSFLPGPETPPSSRFTVEQSSWKSVAGCLRLTAGQTCNLTRAFRDPFDQYQARVRAFAPNRTSGWTLSRRFQPLTDTVLGPPDVSVSGCGNCLLLQLRPPATRQLQPLTGFHRELLVHVQRTRDGAQFSLRLPYQEEVGVAYLQPGVEYCLTVSIRTRFNYNSVTSKSHCAFTSPPQPASSPLVTVPLLAAPLAYFLLCGRTCGRAAPQLSDRASADPLLADHGPLQPPRNGSDQDEDARSHA</sequence>